<organism evidence="10 11">
    <name type="scientific">Nitratireductor kimnyeongensis</name>
    <dbReference type="NCBI Taxonomy" id="430679"/>
    <lineage>
        <taxon>Bacteria</taxon>
        <taxon>Pseudomonadati</taxon>
        <taxon>Pseudomonadota</taxon>
        <taxon>Alphaproteobacteria</taxon>
        <taxon>Hyphomicrobiales</taxon>
        <taxon>Phyllobacteriaceae</taxon>
        <taxon>Nitratireductor</taxon>
    </lineage>
</organism>
<evidence type="ECO:0000256" key="8">
    <source>
        <dbReference type="HAMAP-Rule" id="MF_00316"/>
    </source>
</evidence>
<keyword evidence="11" id="KW-1185">Reference proteome</keyword>
<dbReference type="Proteomes" id="UP001596107">
    <property type="component" value="Unassembled WGS sequence"/>
</dbReference>
<evidence type="ECO:0000256" key="7">
    <source>
        <dbReference type="ARBA" id="ARBA00023150"/>
    </source>
</evidence>
<feature type="binding site" evidence="8">
    <location>
        <position position="104"/>
    </location>
    <ligand>
        <name>GTP</name>
        <dbReference type="ChEBI" id="CHEBI:37565"/>
    </ligand>
</feature>
<dbReference type="EMBL" id="JBHSNB010000002">
    <property type="protein sequence ID" value="MFC5585882.1"/>
    <property type="molecule type" value="Genomic_DNA"/>
</dbReference>
<evidence type="ECO:0000256" key="1">
    <source>
        <dbReference type="ARBA" id="ARBA00022490"/>
    </source>
</evidence>
<evidence type="ECO:0000256" key="5">
    <source>
        <dbReference type="ARBA" id="ARBA00022842"/>
    </source>
</evidence>
<feature type="binding site" evidence="8">
    <location>
        <position position="104"/>
    </location>
    <ligand>
        <name>Mg(2+)</name>
        <dbReference type="ChEBI" id="CHEBI:18420"/>
    </ligand>
</feature>
<dbReference type="RefSeq" id="WP_223020866.1">
    <property type="nucleotide sequence ID" value="NZ_CP078143.1"/>
</dbReference>
<feature type="binding site" evidence="8">
    <location>
        <position position="23"/>
    </location>
    <ligand>
        <name>GTP</name>
        <dbReference type="ChEBI" id="CHEBI:37565"/>
    </ligand>
</feature>
<evidence type="ECO:0000256" key="4">
    <source>
        <dbReference type="ARBA" id="ARBA00022741"/>
    </source>
</evidence>
<evidence type="ECO:0000313" key="10">
    <source>
        <dbReference type="EMBL" id="MFC5585882.1"/>
    </source>
</evidence>
<comment type="function">
    <text evidence="8">Transfers a GMP moiety from GTP to Mo-molybdopterin (Mo-MPT) cofactor (Moco or molybdenum cofactor) to form Mo-molybdopterin guanine dinucleotide (Mo-MGD) cofactor.</text>
</comment>
<protein>
    <recommendedName>
        <fullName evidence="8">Molybdenum cofactor guanylyltransferase</fullName>
        <shortName evidence="8">MoCo guanylyltransferase</shortName>
        <ecNumber evidence="8">2.7.7.77</ecNumber>
    </recommendedName>
    <alternativeName>
        <fullName evidence="8">GTP:molybdopterin guanylyltransferase</fullName>
    </alternativeName>
    <alternativeName>
        <fullName evidence="8">Mo-MPT guanylyltransferase</fullName>
    </alternativeName>
    <alternativeName>
        <fullName evidence="8">Molybdopterin guanylyltransferase</fullName>
    </alternativeName>
    <alternativeName>
        <fullName evidence="8">Molybdopterin-guanine dinucleotide synthase</fullName>
        <shortName evidence="8">MGD synthase</shortName>
    </alternativeName>
</protein>
<comment type="catalytic activity">
    <reaction evidence="8">
        <text>Mo-molybdopterin + GTP + H(+) = Mo-molybdopterin guanine dinucleotide + diphosphate</text>
        <dbReference type="Rhea" id="RHEA:34243"/>
        <dbReference type="ChEBI" id="CHEBI:15378"/>
        <dbReference type="ChEBI" id="CHEBI:33019"/>
        <dbReference type="ChEBI" id="CHEBI:37565"/>
        <dbReference type="ChEBI" id="CHEBI:71302"/>
        <dbReference type="ChEBI" id="CHEBI:71310"/>
        <dbReference type="EC" id="2.7.7.77"/>
    </reaction>
</comment>
<dbReference type="PANTHER" id="PTHR19136:SF81">
    <property type="entry name" value="MOLYBDENUM COFACTOR GUANYLYLTRANSFERASE"/>
    <property type="match status" value="1"/>
</dbReference>
<feature type="binding site" evidence="8">
    <location>
        <position position="51"/>
    </location>
    <ligand>
        <name>GTP</name>
        <dbReference type="ChEBI" id="CHEBI:37565"/>
    </ligand>
</feature>
<comment type="domain">
    <text evidence="8">The N-terminal domain determines nucleotide recognition and specific binding, while the C-terminal domain determines the specific binding to the target protein.</text>
</comment>
<evidence type="ECO:0000256" key="2">
    <source>
        <dbReference type="ARBA" id="ARBA00022679"/>
    </source>
</evidence>
<dbReference type="InterPro" id="IPR029044">
    <property type="entry name" value="Nucleotide-diphossugar_trans"/>
</dbReference>
<reference evidence="11" key="1">
    <citation type="journal article" date="2019" name="Int. J. Syst. Evol. Microbiol.">
        <title>The Global Catalogue of Microorganisms (GCM) 10K type strain sequencing project: providing services to taxonomists for standard genome sequencing and annotation.</title>
        <authorList>
            <consortium name="The Broad Institute Genomics Platform"/>
            <consortium name="The Broad Institute Genome Sequencing Center for Infectious Disease"/>
            <person name="Wu L."/>
            <person name="Ma J."/>
        </authorList>
    </citation>
    <scope>NUCLEOTIDE SEQUENCE [LARGE SCALE GENOMIC DNA]</scope>
    <source>
        <strain evidence="11">JCM 3366</strain>
    </source>
</reference>
<dbReference type="GO" id="GO:0061603">
    <property type="term" value="F:molybdenum cofactor guanylyltransferase activity"/>
    <property type="evidence" value="ECO:0007669"/>
    <property type="project" value="UniProtKB-EC"/>
</dbReference>
<keyword evidence="3 8" id="KW-0479">Metal-binding</keyword>
<comment type="subunit">
    <text evidence="8">Monomer.</text>
</comment>
<comment type="cofactor">
    <cofactor evidence="8">
        <name>Mg(2+)</name>
        <dbReference type="ChEBI" id="CHEBI:18420"/>
    </cofactor>
</comment>
<sequence>MSLGVAGVILAGGTAQRMGGGDKGLLRLNTKTIIETVMERLAPQVDRMVLNANGDPQRFASLGLEVVADPLPEPMGPLGGVLAGLEWAEENAPGLSHIVTAAADTPFLPADLVPRLMDAALVSGGPAMARSNGALHPVFALWPLPLANDLARHLISGGTRRLRAYACERHNTAFVDFPCSPDADPFFNINTPEDLQTARERHQREAM</sequence>
<evidence type="ECO:0000256" key="6">
    <source>
        <dbReference type="ARBA" id="ARBA00023134"/>
    </source>
</evidence>
<dbReference type="CDD" id="cd02503">
    <property type="entry name" value="MobA"/>
    <property type="match status" value="1"/>
</dbReference>
<evidence type="ECO:0000256" key="3">
    <source>
        <dbReference type="ARBA" id="ARBA00022723"/>
    </source>
</evidence>
<keyword evidence="2 8" id="KW-0808">Transferase</keyword>
<feature type="binding site" evidence="8">
    <location>
        <begin position="10"/>
        <end position="12"/>
    </location>
    <ligand>
        <name>GTP</name>
        <dbReference type="ChEBI" id="CHEBI:37565"/>
    </ligand>
</feature>
<comment type="similarity">
    <text evidence="8">Belongs to the MobA family.</text>
</comment>
<dbReference type="InterPro" id="IPR025877">
    <property type="entry name" value="MobA-like_NTP_Trfase"/>
</dbReference>
<keyword evidence="10" id="KW-0548">Nucleotidyltransferase</keyword>
<keyword evidence="1 8" id="KW-0963">Cytoplasm</keyword>
<accession>A0ABW0T9G4</accession>
<dbReference type="NCBIfam" id="TIGR02665">
    <property type="entry name" value="molyb_mobA"/>
    <property type="match status" value="1"/>
</dbReference>
<feature type="domain" description="MobA-like NTP transferase" evidence="9">
    <location>
        <begin position="7"/>
        <end position="164"/>
    </location>
</feature>
<dbReference type="SUPFAM" id="SSF53448">
    <property type="entry name" value="Nucleotide-diphospho-sugar transferases"/>
    <property type="match status" value="1"/>
</dbReference>
<keyword evidence="7 8" id="KW-0501">Molybdenum cofactor biosynthesis</keyword>
<gene>
    <name evidence="8 10" type="primary">mobA</name>
    <name evidence="10" type="ORF">ACFPOD_12240</name>
</gene>
<comment type="caution">
    <text evidence="10">The sequence shown here is derived from an EMBL/GenBank/DDBJ whole genome shotgun (WGS) entry which is preliminary data.</text>
</comment>
<keyword evidence="4 8" id="KW-0547">Nucleotide-binding</keyword>
<dbReference type="EC" id="2.7.7.77" evidence="8"/>
<evidence type="ECO:0000259" key="9">
    <source>
        <dbReference type="Pfam" id="PF12804"/>
    </source>
</evidence>
<name>A0ABW0T9G4_9HYPH</name>
<dbReference type="Gene3D" id="3.90.550.10">
    <property type="entry name" value="Spore Coat Polysaccharide Biosynthesis Protein SpsA, Chain A"/>
    <property type="match status" value="1"/>
</dbReference>
<comment type="subcellular location">
    <subcellularLocation>
        <location evidence="8">Cytoplasm</location>
    </subcellularLocation>
</comment>
<keyword evidence="6 8" id="KW-0342">GTP-binding</keyword>
<dbReference type="Pfam" id="PF12804">
    <property type="entry name" value="NTP_transf_3"/>
    <property type="match status" value="1"/>
</dbReference>
<dbReference type="InterPro" id="IPR013482">
    <property type="entry name" value="Molybde_CF_guanTrfase"/>
</dbReference>
<dbReference type="PANTHER" id="PTHR19136">
    <property type="entry name" value="MOLYBDENUM COFACTOR GUANYLYLTRANSFERASE"/>
    <property type="match status" value="1"/>
</dbReference>
<dbReference type="HAMAP" id="MF_00316">
    <property type="entry name" value="MobA"/>
    <property type="match status" value="1"/>
</dbReference>
<keyword evidence="5 8" id="KW-0460">Magnesium</keyword>
<proteinExistence type="inferred from homology"/>
<feature type="binding site" evidence="8">
    <location>
        <position position="69"/>
    </location>
    <ligand>
        <name>GTP</name>
        <dbReference type="ChEBI" id="CHEBI:37565"/>
    </ligand>
</feature>
<evidence type="ECO:0000313" key="11">
    <source>
        <dbReference type="Proteomes" id="UP001596107"/>
    </source>
</evidence>